<comment type="caution">
    <text evidence="1">The sequence shown here is derived from an EMBL/GenBank/DDBJ whole genome shotgun (WGS) entry which is preliminary data.</text>
</comment>
<evidence type="ECO:0000313" key="2">
    <source>
        <dbReference type="Proteomes" id="UP000253090"/>
    </source>
</evidence>
<dbReference type="EMBL" id="QPJW01000018">
    <property type="protein sequence ID" value="RCX14002.1"/>
    <property type="molecule type" value="Genomic_DNA"/>
</dbReference>
<keyword evidence="2" id="KW-1185">Reference proteome</keyword>
<gene>
    <name evidence="1" type="ORF">DFP94_11854</name>
</gene>
<name>A0A369AX82_9BACL</name>
<accession>A0A369AX82</accession>
<dbReference type="Proteomes" id="UP000253090">
    <property type="component" value="Unassembled WGS sequence"/>
</dbReference>
<dbReference type="AlphaFoldDB" id="A0A369AX82"/>
<sequence>MGVAIAVSLGLISFYLLVEYVRCRIEVKKAIGRLSTYEAQQQR</sequence>
<evidence type="ECO:0000313" key="1">
    <source>
        <dbReference type="EMBL" id="RCX14002.1"/>
    </source>
</evidence>
<proteinExistence type="predicted"/>
<organism evidence="1 2">
    <name type="scientific">Fontibacillus phaseoli</name>
    <dbReference type="NCBI Taxonomy" id="1416533"/>
    <lineage>
        <taxon>Bacteria</taxon>
        <taxon>Bacillati</taxon>
        <taxon>Bacillota</taxon>
        <taxon>Bacilli</taxon>
        <taxon>Bacillales</taxon>
        <taxon>Paenibacillaceae</taxon>
        <taxon>Fontibacillus</taxon>
    </lineage>
</organism>
<protein>
    <submittedName>
        <fullName evidence="1">Uncharacterized protein</fullName>
    </submittedName>
</protein>
<reference evidence="1 2" key="1">
    <citation type="submission" date="2018-07" db="EMBL/GenBank/DDBJ databases">
        <title>Genomic Encyclopedia of Type Strains, Phase III (KMG-III): the genomes of soil and plant-associated and newly described type strains.</title>
        <authorList>
            <person name="Whitman W."/>
        </authorList>
    </citation>
    <scope>NUCLEOTIDE SEQUENCE [LARGE SCALE GENOMIC DNA]</scope>
    <source>
        <strain evidence="1 2">CECT 8333</strain>
    </source>
</reference>